<protein>
    <submittedName>
        <fullName evidence="2">Uncharacterized protein</fullName>
    </submittedName>
</protein>
<reference evidence="2" key="2">
    <citation type="journal article" date="2021" name="PeerJ">
        <title>Extensive microbial diversity within the chicken gut microbiome revealed by metagenomics and culture.</title>
        <authorList>
            <person name="Gilroy R."/>
            <person name="Ravi A."/>
            <person name="Getino M."/>
            <person name="Pursley I."/>
            <person name="Horton D.L."/>
            <person name="Alikhan N.F."/>
            <person name="Baker D."/>
            <person name="Gharbi K."/>
            <person name="Hall N."/>
            <person name="Watson M."/>
            <person name="Adriaenssens E.M."/>
            <person name="Foster-Nyarko E."/>
            <person name="Jarju S."/>
            <person name="Secka A."/>
            <person name="Antonio M."/>
            <person name="Oren A."/>
            <person name="Chaudhuri R.R."/>
            <person name="La Ragione R."/>
            <person name="Hildebrand F."/>
            <person name="Pallen M.J."/>
        </authorList>
    </citation>
    <scope>NUCLEOTIDE SEQUENCE</scope>
    <source>
        <strain evidence="2">ChiHcec3-6078</strain>
    </source>
</reference>
<name>A0A9D1I040_9FIRM</name>
<evidence type="ECO:0000256" key="1">
    <source>
        <dbReference type="SAM" id="Phobius"/>
    </source>
</evidence>
<evidence type="ECO:0000313" key="2">
    <source>
        <dbReference type="EMBL" id="HIU25502.1"/>
    </source>
</evidence>
<feature type="transmembrane region" description="Helical" evidence="1">
    <location>
        <begin position="46"/>
        <end position="67"/>
    </location>
</feature>
<sequence>MTYVIGAVAGLLFGGVIGHLKNLFIWQSYMKKDAAGKLKGNGMGELYTRFLVSFGVNVASLLAAFLMRNIVPFDGIAFIIGTAIALSVMNKVLAGRQKKMENMQKEVGEG</sequence>
<feature type="transmembrane region" description="Helical" evidence="1">
    <location>
        <begin position="6"/>
        <end position="25"/>
    </location>
</feature>
<reference evidence="2" key="1">
    <citation type="submission" date="2020-10" db="EMBL/GenBank/DDBJ databases">
        <authorList>
            <person name="Gilroy R."/>
        </authorList>
    </citation>
    <scope>NUCLEOTIDE SEQUENCE</scope>
    <source>
        <strain evidence="2">ChiHcec3-6078</strain>
    </source>
</reference>
<evidence type="ECO:0000313" key="3">
    <source>
        <dbReference type="Proteomes" id="UP000824090"/>
    </source>
</evidence>
<keyword evidence="1" id="KW-0472">Membrane</keyword>
<keyword evidence="1" id="KW-0812">Transmembrane</keyword>
<dbReference type="AlphaFoldDB" id="A0A9D1I040"/>
<keyword evidence="1" id="KW-1133">Transmembrane helix</keyword>
<organism evidence="2 3">
    <name type="scientific">Candidatus Allocopromorpha excrementigallinarum</name>
    <dbReference type="NCBI Taxonomy" id="2840742"/>
    <lineage>
        <taxon>Bacteria</taxon>
        <taxon>Bacillati</taxon>
        <taxon>Bacillota</taxon>
        <taxon>Clostridia</taxon>
        <taxon>Eubacteriales</taxon>
        <taxon>Eubacteriaceae</taxon>
        <taxon>Eubacteriaceae incertae sedis</taxon>
        <taxon>Candidatus Allocopromorpha</taxon>
    </lineage>
</organism>
<gene>
    <name evidence="2" type="ORF">IAC50_03245</name>
</gene>
<comment type="caution">
    <text evidence="2">The sequence shown here is derived from an EMBL/GenBank/DDBJ whole genome shotgun (WGS) entry which is preliminary data.</text>
</comment>
<accession>A0A9D1I040</accession>
<proteinExistence type="predicted"/>
<dbReference type="Proteomes" id="UP000824090">
    <property type="component" value="Unassembled WGS sequence"/>
</dbReference>
<dbReference type="EMBL" id="DVMP01000068">
    <property type="protein sequence ID" value="HIU25502.1"/>
    <property type="molecule type" value="Genomic_DNA"/>
</dbReference>
<feature type="transmembrane region" description="Helical" evidence="1">
    <location>
        <begin position="73"/>
        <end position="93"/>
    </location>
</feature>